<comment type="caution">
    <text evidence="2">The sequence shown here is derived from an EMBL/GenBank/DDBJ whole genome shotgun (WGS) entry which is preliminary data.</text>
</comment>
<accession>A0AAI9YAI8</accession>
<evidence type="ECO:0000313" key="2">
    <source>
        <dbReference type="EMBL" id="KAK1493195.1"/>
    </source>
</evidence>
<feature type="non-terminal residue" evidence="2">
    <location>
        <position position="1"/>
    </location>
</feature>
<evidence type="ECO:0000313" key="3">
    <source>
        <dbReference type="Proteomes" id="UP001239213"/>
    </source>
</evidence>
<reference evidence="2" key="1">
    <citation type="submission" date="2016-11" db="EMBL/GenBank/DDBJ databases">
        <title>The genome sequence of Colletotrichum cuscutae.</title>
        <authorList>
            <person name="Baroncelli R."/>
        </authorList>
    </citation>
    <scope>NUCLEOTIDE SEQUENCE</scope>
    <source>
        <strain evidence="2">IMI 304802</strain>
    </source>
</reference>
<sequence length="194" mass="21570">PSCSGQAKLFSDALLQLLPFDSPITAFPSGRPVCNHRSTLCAPKAPPKVSTTRENPYCTSNGPAAHAPLRRSAPHLRPEKLTQVPYLSSPWRYLIRPNFTHPHRDSQTIYLPPYRSNPRRASSTNPEDCAYPQLQQGDRETSLPVRRYPLLGLDVGHSCGTRKRSHPHPAFFQVSVAKLNSGKAAYRPPQEDPS</sequence>
<protein>
    <submittedName>
        <fullName evidence="2">Uncharacterized protein</fullName>
    </submittedName>
</protein>
<dbReference type="EMBL" id="MPDP01000025">
    <property type="protein sequence ID" value="KAK1493195.1"/>
    <property type="molecule type" value="Genomic_DNA"/>
</dbReference>
<dbReference type="AlphaFoldDB" id="A0AAI9YAI8"/>
<name>A0AAI9YAI8_9PEZI</name>
<evidence type="ECO:0000256" key="1">
    <source>
        <dbReference type="SAM" id="MobiDB-lite"/>
    </source>
</evidence>
<dbReference type="Proteomes" id="UP001239213">
    <property type="component" value="Unassembled WGS sequence"/>
</dbReference>
<proteinExistence type="predicted"/>
<keyword evidence="3" id="KW-1185">Reference proteome</keyword>
<feature type="region of interest" description="Disordered" evidence="1">
    <location>
        <begin position="117"/>
        <end position="142"/>
    </location>
</feature>
<organism evidence="2 3">
    <name type="scientific">Colletotrichum cuscutae</name>
    <dbReference type="NCBI Taxonomy" id="1209917"/>
    <lineage>
        <taxon>Eukaryota</taxon>
        <taxon>Fungi</taxon>
        <taxon>Dikarya</taxon>
        <taxon>Ascomycota</taxon>
        <taxon>Pezizomycotina</taxon>
        <taxon>Sordariomycetes</taxon>
        <taxon>Hypocreomycetidae</taxon>
        <taxon>Glomerellales</taxon>
        <taxon>Glomerellaceae</taxon>
        <taxon>Colletotrichum</taxon>
        <taxon>Colletotrichum acutatum species complex</taxon>
    </lineage>
</organism>
<gene>
    <name evidence="2" type="ORF">CCUS01_13840</name>
</gene>